<proteinExistence type="predicted"/>
<evidence type="ECO:0000313" key="3">
    <source>
        <dbReference type="EMBL" id="QGH74489.1"/>
    </source>
</evidence>
<dbReference type="KEGG" id="vg:55814178"/>
<dbReference type="Pfam" id="PF23931">
    <property type="entry name" value="Terminase_6"/>
    <property type="match status" value="1"/>
</dbReference>
<accession>A0A5Q2WC08</accession>
<dbReference type="RefSeq" id="YP_009884810.1">
    <property type="nucleotide sequence ID" value="NC_049473.1"/>
</dbReference>
<organism evidence="3 4">
    <name type="scientific">Arthrobacter phage Kuleana</name>
    <dbReference type="NCBI Taxonomy" id="2653270"/>
    <lineage>
        <taxon>Viruses</taxon>
        <taxon>Duplodnaviria</taxon>
        <taxon>Heunggongvirae</taxon>
        <taxon>Uroviricota</taxon>
        <taxon>Caudoviricetes</taxon>
        <taxon>Kuleanavirus</taxon>
        <taxon>Kuleanavirus kuleana</taxon>
    </lineage>
</organism>
<protein>
    <recommendedName>
        <fullName evidence="2">Terminase small subunit actinomycetes phage-type domain-containing protein</fullName>
    </recommendedName>
</protein>
<reference evidence="3 4" key="1">
    <citation type="submission" date="2019-09" db="EMBL/GenBank/DDBJ databases">
        <authorList>
            <person name="Barrows A.R."/>
            <person name="Franco J.W."/>
            <person name="Javier C.J."/>
            <person name="Lucero K.A."/>
            <person name="Madrid E.R."/>
            <person name="Margerin I.A.R."/>
            <person name="Moore C.L."/>
            <person name="Neustel K.S."/>
            <person name="Ornellas N.W."/>
            <person name="Oshiro K."/>
            <person name="Severson C.G."/>
            <person name="Vavra L.H."/>
            <person name="Wilcer A."/>
            <person name="Donachie S.P."/>
            <person name="Reed F.A."/>
            <person name="Palecanda S."/>
            <person name="Chong R.A."/>
            <person name="Porter M.L."/>
            <person name="Washington J.M."/>
            <person name="Garlena R.A."/>
            <person name="Russell D.A."/>
            <person name="Pope W.H."/>
            <person name="Jacobs-Sera D."/>
            <person name="Hatfull G.F."/>
        </authorList>
    </citation>
    <scope>NUCLEOTIDE SEQUENCE [LARGE SCALE GENOMIC DNA]</scope>
</reference>
<evidence type="ECO:0000259" key="2">
    <source>
        <dbReference type="Pfam" id="PF23931"/>
    </source>
</evidence>
<feature type="region of interest" description="Disordered" evidence="1">
    <location>
        <begin position="70"/>
        <end position="103"/>
    </location>
</feature>
<dbReference type="GeneID" id="55814178"/>
<dbReference type="InterPro" id="IPR057630">
    <property type="entry name" value="Terminase_6"/>
</dbReference>
<evidence type="ECO:0000313" key="4">
    <source>
        <dbReference type="Proteomes" id="UP000394254"/>
    </source>
</evidence>
<evidence type="ECO:0000256" key="1">
    <source>
        <dbReference type="SAM" id="MobiDB-lite"/>
    </source>
</evidence>
<name>A0A5Q2WC08_9CAUD</name>
<sequence length="103" mass="10996">MDIWETTNESIQAGKRAGVLTDADEGACSVLLTLAERMDDPDFPVIDGRFDNVTAALYFKACEQLGLTPSGRARLPEKKESGGGKLAQLRALEGGKKSGRRGA</sequence>
<gene>
    <name evidence="3" type="primary">2</name>
    <name evidence="3" type="ORF">SEA_KULEANA_2</name>
</gene>
<feature type="domain" description="Terminase small subunit actinomycetes phage-type" evidence="2">
    <location>
        <begin position="13"/>
        <end position="95"/>
    </location>
</feature>
<dbReference type="EMBL" id="MN484600">
    <property type="protein sequence ID" value="QGH74489.1"/>
    <property type="molecule type" value="Genomic_DNA"/>
</dbReference>
<dbReference type="Proteomes" id="UP000394254">
    <property type="component" value="Segment"/>
</dbReference>
<keyword evidence="4" id="KW-1185">Reference proteome</keyword>